<evidence type="ECO:0000313" key="2">
    <source>
        <dbReference type="EMBL" id="CCH33302.1"/>
    </source>
</evidence>
<dbReference type="AlphaFoldDB" id="K0K6Y7"/>
<accession>K0K6Y7</accession>
<evidence type="ECO:0000256" key="1">
    <source>
        <dbReference type="SAM" id="MobiDB-lite"/>
    </source>
</evidence>
<reference evidence="2 3" key="1">
    <citation type="journal article" date="2012" name="BMC Genomics">
        <title>Complete genome sequence of Saccharothrix espanaensis DSM 44229T and comparison to the other completely sequenced Pseudonocardiaceae.</title>
        <authorList>
            <person name="Strobel T."/>
            <person name="Al-Dilaimi A."/>
            <person name="Blom J."/>
            <person name="Gessner A."/>
            <person name="Kalinowski J."/>
            <person name="Luzhetska M."/>
            <person name="Puhler A."/>
            <person name="Szczepanowski R."/>
            <person name="Bechthold A."/>
            <person name="Ruckert C."/>
        </authorList>
    </citation>
    <scope>NUCLEOTIDE SEQUENCE [LARGE SCALE GENOMIC DNA]</scope>
    <source>
        <strain evidence="3">ATCC 51144 / DSM 44229 / JCM 9112 / NBRC 15066 / NRRL 15764</strain>
    </source>
</reference>
<feature type="region of interest" description="Disordered" evidence="1">
    <location>
        <begin position="1"/>
        <end position="20"/>
    </location>
</feature>
<sequence>MAVTVGSGVGRSRPPGTKGTIADRSLAYTVVIEFGHPTTYWTFGSGRPASAGWW</sequence>
<organism evidence="2 3">
    <name type="scientific">Saccharothrix espanaensis (strain ATCC 51144 / DSM 44229 / JCM 9112 / NBRC 15066 / NRRL 15764)</name>
    <dbReference type="NCBI Taxonomy" id="1179773"/>
    <lineage>
        <taxon>Bacteria</taxon>
        <taxon>Bacillati</taxon>
        <taxon>Actinomycetota</taxon>
        <taxon>Actinomycetes</taxon>
        <taxon>Pseudonocardiales</taxon>
        <taxon>Pseudonocardiaceae</taxon>
        <taxon>Saccharothrix</taxon>
    </lineage>
</organism>
<gene>
    <name evidence="2" type="ordered locus">BN6_60480</name>
</gene>
<protein>
    <submittedName>
        <fullName evidence="2">Uncharacterized protein</fullName>
    </submittedName>
</protein>
<dbReference type="HOGENOM" id="CLU_3047741_0_0_11"/>
<dbReference type="STRING" id="1179773.BN6_60480"/>
<dbReference type="EMBL" id="HE804045">
    <property type="protein sequence ID" value="CCH33302.1"/>
    <property type="molecule type" value="Genomic_DNA"/>
</dbReference>
<dbReference type="Proteomes" id="UP000006281">
    <property type="component" value="Chromosome"/>
</dbReference>
<name>K0K6Y7_SACES</name>
<keyword evidence="3" id="KW-1185">Reference proteome</keyword>
<proteinExistence type="predicted"/>
<evidence type="ECO:0000313" key="3">
    <source>
        <dbReference type="Proteomes" id="UP000006281"/>
    </source>
</evidence>
<dbReference type="KEGG" id="sesp:BN6_60480"/>